<evidence type="ECO:0008006" key="4">
    <source>
        <dbReference type="Google" id="ProtNLM"/>
    </source>
</evidence>
<gene>
    <name evidence="2" type="ORF">JE024_03110</name>
</gene>
<dbReference type="RefSeq" id="WP_205372084.1">
    <property type="nucleotide sequence ID" value="NZ_JAFEJA010000001.1"/>
</dbReference>
<protein>
    <recommendedName>
        <fullName evidence="4">Thioredoxin</fullName>
    </recommendedName>
</protein>
<feature type="region of interest" description="Disordered" evidence="1">
    <location>
        <begin position="151"/>
        <end position="185"/>
    </location>
</feature>
<evidence type="ECO:0000313" key="2">
    <source>
        <dbReference type="EMBL" id="MBM9617741.1"/>
    </source>
</evidence>
<reference evidence="2 3" key="1">
    <citation type="journal article" date="2016" name="Arch. Microbiol.">
        <title>Streptomyces zhihengii sp. nov., isolated from rhizospheric soil of Psammosilene tunicoides.</title>
        <authorList>
            <person name="Huang M.J."/>
            <person name="Fei J.J."/>
            <person name="Salam N."/>
            <person name="Kim C.J."/>
            <person name="Hozzein W.N."/>
            <person name="Xiao M."/>
            <person name="Huang H.Q."/>
            <person name="Li W.J."/>
        </authorList>
    </citation>
    <scope>NUCLEOTIDE SEQUENCE [LARGE SCALE GENOMIC DNA]</scope>
    <source>
        <strain evidence="2 3">YIM T102</strain>
    </source>
</reference>
<proteinExistence type="predicted"/>
<dbReference type="EMBL" id="JAFEJA010000001">
    <property type="protein sequence ID" value="MBM9617741.1"/>
    <property type="molecule type" value="Genomic_DNA"/>
</dbReference>
<evidence type="ECO:0000256" key="1">
    <source>
        <dbReference type="SAM" id="MobiDB-lite"/>
    </source>
</evidence>
<sequence>MSAAAEQAGRRVEEVLARLDGPADAEARAAAEEIVRALMEFYGGGLARVVELLGRPGARPPADPLEPLLGDELVASLLTLHGLHPEDAPTRIARALATLPQPVENAGFDPAGGVLTLRQSAGSGCGCSGDPESVRRAAADALACFAPEVTGVEVEPPGPREPALLQIGTRPPLAGSGGRSPATAP</sequence>
<evidence type="ECO:0000313" key="3">
    <source>
        <dbReference type="Proteomes" id="UP000664109"/>
    </source>
</evidence>
<accession>A0ABS2UJL0</accession>
<dbReference type="Proteomes" id="UP000664109">
    <property type="component" value="Unassembled WGS sequence"/>
</dbReference>
<comment type="caution">
    <text evidence="2">The sequence shown here is derived from an EMBL/GenBank/DDBJ whole genome shotgun (WGS) entry which is preliminary data.</text>
</comment>
<name>A0ABS2UJL0_9ACTN</name>
<organism evidence="2 3">
    <name type="scientific">Streptomyces zhihengii</name>
    <dbReference type="NCBI Taxonomy" id="1818004"/>
    <lineage>
        <taxon>Bacteria</taxon>
        <taxon>Bacillati</taxon>
        <taxon>Actinomycetota</taxon>
        <taxon>Actinomycetes</taxon>
        <taxon>Kitasatosporales</taxon>
        <taxon>Streptomycetaceae</taxon>
        <taxon>Streptomyces</taxon>
    </lineage>
</organism>
<keyword evidence="3" id="KW-1185">Reference proteome</keyword>